<reference evidence="12 13" key="1">
    <citation type="submission" date="2022-01" db="EMBL/GenBank/DDBJ databases">
        <title>Desulfofustis limnae sp. nov., a novel mesophilic sulfate-reducing bacterium isolated from marsh soil.</title>
        <authorList>
            <person name="Watanabe M."/>
            <person name="Takahashi A."/>
            <person name="Kojima H."/>
            <person name="Fukui M."/>
        </authorList>
    </citation>
    <scope>NUCLEOTIDE SEQUENCE [LARGE SCALE GENOMIC DNA]</scope>
    <source>
        <strain evidence="12 13">PPLL</strain>
    </source>
</reference>
<dbReference type="EMBL" id="AP025516">
    <property type="protein sequence ID" value="BDD89162.1"/>
    <property type="molecule type" value="Genomic_DNA"/>
</dbReference>
<dbReference type="NCBIfam" id="NF009118">
    <property type="entry name" value="PRK12469.1"/>
    <property type="match status" value="1"/>
</dbReference>
<keyword evidence="13" id="KW-1185">Reference proteome</keyword>
<evidence type="ECO:0000256" key="2">
    <source>
        <dbReference type="ARBA" id="ARBA00022478"/>
    </source>
</evidence>
<dbReference type="PROSITE" id="PS50044">
    <property type="entry name" value="SIGMA54_3"/>
    <property type="match status" value="1"/>
</dbReference>
<proteinExistence type="inferred from homology"/>
<dbReference type="PANTHER" id="PTHR32248:SF4">
    <property type="entry name" value="RNA POLYMERASE SIGMA-54 FACTOR"/>
    <property type="match status" value="1"/>
</dbReference>
<evidence type="ECO:0000256" key="8">
    <source>
        <dbReference type="ARBA" id="ARBA00023163"/>
    </source>
</evidence>
<dbReference type="InterPro" id="IPR000394">
    <property type="entry name" value="RNA_pol_sigma_54"/>
</dbReference>
<dbReference type="InterPro" id="IPR007046">
    <property type="entry name" value="RNA_pol_sigma_54_core-bd"/>
</dbReference>
<feature type="region of interest" description="Disordered" evidence="9">
    <location>
        <begin position="49"/>
        <end position="81"/>
    </location>
</feature>
<dbReference type="Pfam" id="PF00309">
    <property type="entry name" value="Sigma54_AID"/>
    <property type="match status" value="1"/>
</dbReference>
<evidence type="ECO:0000259" key="10">
    <source>
        <dbReference type="Pfam" id="PF04552"/>
    </source>
</evidence>
<dbReference type="InterPro" id="IPR007634">
    <property type="entry name" value="RNA_pol_sigma_54_DNA-bd"/>
</dbReference>
<feature type="compositionally biased region" description="Low complexity" evidence="9">
    <location>
        <begin position="54"/>
        <end position="65"/>
    </location>
</feature>
<evidence type="ECO:0000313" key="12">
    <source>
        <dbReference type="EMBL" id="BDD89162.1"/>
    </source>
</evidence>
<organism evidence="12 13">
    <name type="scientific">Desulfofustis limnaeus</name>
    <dbReference type="NCBI Taxonomy" id="2740163"/>
    <lineage>
        <taxon>Bacteria</taxon>
        <taxon>Pseudomonadati</taxon>
        <taxon>Thermodesulfobacteriota</taxon>
        <taxon>Desulfobulbia</taxon>
        <taxon>Desulfobulbales</taxon>
        <taxon>Desulfocapsaceae</taxon>
        <taxon>Desulfofustis</taxon>
    </lineage>
</organism>
<accession>A0ABN6MCC6</accession>
<dbReference type="PROSITE" id="PS00717">
    <property type="entry name" value="SIGMA54_1"/>
    <property type="match status" value="1"/>
</dbReference>
<dbReference type="PROSITE" id="PS00718">
    <property type="entry name" value="SIGMA54_2"/>
    <property type="match status" value="1"/>
</dbReference>
<keyword evidence="4" id="KW-0548">Nucleotidyltransferase</keyword>
<dbReference type="Gene3D" id="1.10.10.1330">
    <property type="entry name" value="RNA polymerase sigma-54 factor, core-binding domain"/>
    <property type="match status" value="1"/>
</dbReference>
<evidence type="ECO:0000256" key="7">
    <source>
        <dbReference type="ARBA" id="ARBA00023125"/>
    </source>
</evidence>
<evidence type="ECO:0000313" key="13">
    <source>
        <dbReference type="Proteomes" id="UP000830055"/>
    </source>
</evidence>
<name>A0ABN6MCC6_9BACT</name>
<keyword evidence="3" id="KW-0808">Transferase</keyword>
<keyword evidence="2" id="KW-0240">DNA-directed RNA polymerase</keyword>
<comment type="similarity">
    <text evidence="1">Belongs to the sigma-54 factor family.</text>
</comment>
<dbReference type="PRINTS" id="PR00045">
    <property type="entry name" value="SIGMA54FCT"/>
</dbReference>
<protein>
    <submittedName>
        <fullName evidence="12">RNA polymerase sigma-54 factor</fullName>
    </submittedName>
</protein>
<dbReference type="NCBIfam" id="TIGR02395">
    <property type="entry name" value="rpoN_sigma"/>
    <property type="match status" value="1"/>
</dbReference>
<dbReference type="Proteomes" id="UP000830055">
    <property type="component" value="Chromosome"/>
</dbReference>
<dbReference type="Pfam" id="PF04963">
    <property type="entry name" value="Sigma54_CBD"/>
    <property type="match status" value="1"/>
</dbReference>
<evidence type="ECO:0000256" key="4">
    <source>
        <dbReference type="ARBA" id="ARBA00022695"/>
    </source>
</evidence>
<evidence type="ECO:0000256" key="9">
    <source>
        <dbReference type="SAM" id="MobiDB-lite"/>
    </source>
</evidence>
<sequence>MALELRQQLKLTQKLVMTPQLRQAIKLLQLNRLDLSTALQAEIEQNPALEIDLDGPPDTLPDDQPFGLTATAEPDQVPVPEPDVTPPISTADAMPEVNWEEYANTYETSFSFSREAPPEDAPSQFDFISEKPGLSAYLQWQLAHSELDEREWEIALFIVGNLNRYGFLETTLEEIMAQTECTFDEADYLLEVVQDLDPPGIAARNVSESLKLQLERLNMGDSLAAEIVTRHLGLLETKNYKMLARLTGRKKQEILDAINFITANLTPFPGLPYAEEATNYIVPDVYVEKIDGEYVIRLNDDDLPQLRISSYYQELLKATTPASKESRSYIADKVKSAEWFIRSIHQRQRTIYRVMESILRFQRDFFDNGPTQLKPLILRDVAEDIGMHESTISRVTSNKYAHTPQGIYELKYFFSTAIPREGGDALAAESIKTRIRQMIQEEDKAKPLSDSAIADRLSEKNIQLARRTVAKYREQMKIPPVKHRRHTS</sequence>
<feature type="domain" description="RNA polymerase sigma factor 54 DNA-binding" evidence="10">
    <location>
        <begin position="328"/>
        <end position="485"/>
    </location>
</feature>
<dbReference type="Gene3D" id="1.10.10.60">
    <property type="entry name" value="Homeodomain-like"/>
    <property type="match status" value="1"/>
</dbReference>
<dbReference type="PIRSF" id="PIRSF000774">
    <property type="entry name" value="RpoN"/>
    <property type="match status" value="1"/>
</dbReference>
<evidence type="ECO:0000256" key="1">
    <source>
        <dbReference type="ARBA" id="ARBA00008798"/>
    </source>
</evidence>
<evidence type="ECO:0000256" key="3">
    <source>
        <dbReference type="ARBA" id="ARBA00022679"/>
    </source>
</evidence>
<keyword evidence="5" id="KW-0805">Transcription regulation</keyword>
<feature type="domain" description="RNA polymerase sigma factor 54 core-binding" evidence="11">
    <location>
        <begin position="126"/>
        <end position="312"/>
    </location>
</feature>
<dbReference type="Pfam" id="PF04552">
    <property type="entry name" value="Sigma54_DBD"/>
    <property type="match status" value="1"/>
</dbReference>
<dbReference type="RefSeq" id="WP_284152478.1">
    <property type="nucleotide sequence ID" value="NZ_AP025516.1"/>
</dbReference>
<evidence type="ECO:0000256" key="6">
    <source>
        <dbReference type="ARBA" id="ARBA00023082"/>
    </source>
</evidence>
<gene>
    <name evidence="12" type="primary">rpoN</name>
    <name evidence="12" type="ORF">DPPLL_35270</name>
</gene>
<keyword evidence="6" id="KW-0731">Sigma factor</keyword>
<keyword evidence="8" id="KW-0804">Transcription</keyword>
<dbReference type="InterPro" id="IPR038709">
    <property type="entry name" value="RpoN_core-bd_sf"/>
</dbReference>
<evidence type="ECO:0000259" key="11">
    <source>
        <dbReference type="Pfam" id="PF04963"/>
    </source>
</evidence>
<evidence type="ECO:0000256" key="5">
    <source>
        <dbReference type="ARBA" id="ARBA00023015"/>
    </source>
</evidence>
<dbReference type="PANTHER" id="PTHR32248">
    <property type="entry name" value="RNA POLYMERASE SIGMA-54 FACTOR"/>
    <property type="match status" value="1"/>
</dbReference>
<keyword evidence="7" id="KW-0238">DNA-binding</keyword>